<dbReference type="GO" id="GO:0030246">
    <property type="term" value="F:carbohydrate binding"/>
    <property type="evidence" value="ECO:0007669"/>
    <property type="project" value="InterPro"/>
</dbReference>
<dbReference type="InterPro" id="IPR021478">
    <property type="entry name" value="DUF3131"/>
</dbReference>
<evidence type="ECO:0000259" key="7">
    <source>
        <dbReference type="Pfam" id="PF11329"/>
    </source>
</evidence>
<dbReference type="GO" id="GO:0016757">
    <property type="term" value="F:glycosyltransferase activity"/>
    <property type="evidence" value="ECO:0007669"/>
    <property type="project" value="UniProtKB-KW"/>
</dbReference>
<feature type="domain" description="DUF3131" evidence="7">
    <location>
        <begin position="1021"/>
        <end position="1116"/>
    </location>
</feature>
<dbReference type="EMBL" id="CP032509">
    <property type="protein sequence ID" value="AZN70680.1"/>
    <property type="molecule type" value="Genomic_DNA"/>
</dbReference>
<dbReference type="Gene3D" id="2.70.98.40">
    <property type="entry name" value="Glycoside hydrolase, family 65, N-terminal domain"/>
    <property type="match status" value="2"/>
</dbReference>
<dbReference type="CDD" id="cd11756">
    <property type="entry name" value="GH94N_ChvB_NdvB_1_like"/>
    <property type="match status" value="1"/>
</dbReference>
<keyword evidence="1" id="KW-0328">Glycosyltransferase</keyword>
<dbReference type="InterPro" id="IPR012341">
    <property type="entry name" value="6hp_glycosidase-like_sf"/>
</dbReference>
<dbReference type="InterPro" id="IPR037820">
    <property type="entry name" value="GH94N_NdvB"/>
</dbReference>
<dbReference type="Gene3D" id="1.50.10.10">
    <property type="match status" value="1"/>
</dbReference>
<evidence type="ECO:0000256" key="1">
    <source>
        <dbReference type="ARBA" id="ARBA00022676"/>
    </source>
</evidence>
<dbReference type="PANTHER" id="PTHR37469">
    <property type="entry name" value="CELLOBIONIC ACID PHOSPHORYLASE-RELATED"/>
    <property type="match status" value="1"/>
</dbReference>
<proteinExistence type="predicted"/>
<dbReference type="Gene3D" id="2.60.420.10">
    <property type="entry name" value="Maltose phosphorylase, domain 3"/>
    <property type="match status" value="1"/>
</dbReference>
<feature type="region of interest" description="Disordered" evidence="3">
    <location>
        <begin position="1"/>
        <end position="35"/>
    </location>
</feature>
<feature type="transmembrane region" description="Helical" evidence="4">
    <location>
        <begin position="956"/>
        <end position="974"/>
    </location>
</feature>
<feature type="domain" description="Glycosyl hydrolase 94 supersandwich" evidence="5">
    <location>
        <begin position="1568"/>
        <end position="1845"/>
    </location>
</feature>
<feature type="compositionally biased region" description="Polar residues" evidence="3">
    <location>
        <begin position="1"/>
        <end position="16"/>
    </location>
</feature>
<feature type="domain" description="Glycoamylase-like" evidence="6">
    <location>
        <begin position="1319"/>
        <end position="1527"/>
    </location>
</feature>
<dbReference type="InterPro" id="IPR033432">
    <property type="entry name" value="GH94_catalytic"/>
</dbReference>
<dbReference type="Gene3D" id="1.50.10.140">
    <property type="match status" value="2"/>
</dbReference>
<evidence type="ECO:0000256" key="3">
    <source>
        <dbReference type="SAM" id="MobiDB-lite"/>
    </source>
</evidence>
<feature type="domain" description="Glycosyl hydrolase 94 catalytic" evidence="8">
    <location>
        <begin position="2382"/>
        <end position="2806"/>
    </location>
</feature>
<dbReference type="InterPro" id="IPR052047">
    <property type="entry name" value="GH94_Enzymes"/>
</dbReference>
<dbReference type="InterPro" id="IPR019282">
    <property type="entry name" value="Glycoamylase-like_cons_dom"/>
</dbReference>
<dbReference type="Pfam" id="PF17167">
    <property type="entry name" value="Glyco_hydro_94"/>
    <property type="match status" value="1"/>
</dbReference>
<keyword evidence="2" id="KW-0808">Transferase</keyword>
<evidence type="ECO:0000256" key="2">
    <source>
        <dbReference type="ARBA" id="ARBA00022679"/>
    </source>
</evidence>
<dbReference type="InterPro" id="IPR037018">
    <property type="entry name" value="GH65_N"/>
</dbReference>
<feature type="transmembrane region" description="Helical" evidence="4">
    <location>
        <begin position="851"/>
        <end position="872"/>
    </location>
</feature>
<keyword evidence="4" id="KW-0472">Membrane</keyword>
<dbReference type="Pfam" id="PF10091">
    <property type="entry name" value="Glycoamylase"/>
    <property type="match status" value="1"/>
</dbReference>
<dbReference type="FunFam" id="2.70.98.40:FF:000007">
    <property type="entry name" value="Cyclic beta-1,2-glucan synthase"/>
    <property type="match status" value="1"/>
</dbReference>
<dbReference type="SMART" id="SM01068">
    <property type="entry name" value="CBM_X"/>
    <property type="match status" value="2"/>
</dbReference>
<dbReference type="InterPro" id="IPR008928">
    <property type="entry name" value="6-hairpin_glycosidase_sf"/>
</dbReference>
<dbReference type="InterPro" id="IPR037824">
    <property type="entry name" value="GH94N_2_NdvB"/>
</dbReference>
<gene>
    <name evidence="9" type="ORF">D5400_04780</name>
</gene>
<feature type="transmembrane region" description="Helical" evidence="4">
    <location>
        <begin position="463"/>
        <end position="483"/>
    </location>
</feature>
<evidence type="ECO:0000259" key="5">
    <source>
        <dbReference type="Pfam" id="PF06165"/>
    </source>
</evidence>
<feature type="transmembrane region" description="Helical" evidence="4">
    <location>
        <begin position="828"/>
        <end position="845"/>
    </location>
</feature>
<name>A0A3S9B186_9HYPH</name>
<organism evidence="9 10">
    <name type="scientific">Georhizobium profundi</name>
    <dbReference type="NCBI Taxonomy" id="2341112"/>
    <lineage>
        <taxon>Bacteria</taxon>
        <taxon>Pseudomonadati</taxon>
        <taxon>Pseudomonadota</taxon>
        <taxon>Alphaproteobacteria</taxon>
        <taxon>Hyphomicrobiales</taxon>
        <taxon>Rhizobiaceae</taxon>
        <taxon>Georhizobium</taxon>
    </lineage>
</organism>
<dbReference type="Pfam" id="PF06165">
    <property type="entry name" value="GH94_b-supersand"/>
    <property type="match status" value="2"/>
</dbReference>
<dbReference type="InterPro" id="IPR010383">
    <property type="entry name" value="Glyco_hydrolase_94_b-supersand"/>
</dbReference>
<dbReference type="GO" id="GO:0005975">
    <property type="term" value="P:carbohydrate metabolic process"/>
    <property type="evidence" value="ECO:0007669"/>
    <property type="project" value="InterPro"/>
</dbReference>
<accession>A0A3S9B186</accession>
<feature type="transmembrane region" description="Helical" evidence="4">
    <location>
        <begin position="893"/>
        <end position="914"/>
    </location>
</feature>
<feature type="transmembrane region" description="Helical" evidence="4">
    <location>
        <begin position="981"/>
        <end position="999"/>
    </location>
</feature>
<dbReference type="KEGG" id="abaw:D5400_04780"/>
<evidence type="ECO:0000259" key="6">
    <source>
        <dbReference type="Pfam" id="PF10091"/>
    </source>
</evidence>
<feature type="compositionally biased region" description="Low complexity" evidence="3">
    <location>
        <begin position="26"/>
        <end position="35"/>
    </location>
</feature>
<dbReference type="InterPro" id="IPR011013">
    <property type="entry name" value="Gal_mutarotase_sf_dom"/>
</dbReference>
<dbReference type="CDD" id="cd11753">
    <property type="entry name" value="GH94N_ChvB_NdvB_2_like"/>
    <property type="match status" value="1"/>
</dbReference>
<dbReference type="Pfam" id="PF11329">
    <property type="entry name" value="DUF3131"/>
    <property type="match status" value="1"/>
</dbReference>
<keyword evidence="10" id="KW-1185">Reference proteome</keyword>
<keyword evidence="4" id="KW-1133">Transmembrane helix</keyword>
<feature type="transmembrane region" description="Helical" evidence="4">
    <location>
        <begin position="427"/>
        <end position="451"/>
    </location>
</feature>
<evidence type="ECO:0000313" key="9">
    <source>
        <dbReference type="EMBL" id="AZN70680.1"/>
    </source>
</evidence>
<evidence type="ECO:0000313" key="10">
    <source>
        <dbReference type="Proteomes" id="UP000268192"/>
    </source>
</evidence>
<dbReference type="SUPFAM" id="SSF74650">
    <property type="entry name" value="Galactose mutarotase-like"/>
    <property type="match status" value="2"/>
</dbReference>
<dbReference type="Proteomes" id="UP000268192">
    <property type="component" value="Chromosome"/>
</dbReference>
<dbReference type="PANTHER" id="PTHR37469:SF2">
    <property type="entry name" value="CELLOBIONIC ACID PHOSPHORYLASE"/>
    <property type="match status" value="1"/>
</dbReference>
<dbReference type="SUPFAM" id="SSF48208">
    <property type="entry name" value="Six-hairpin glycosidases"/>
    <property type="match status" value="1"/>
</dbReference>
<feature type="domain" description="Glycosyl hydrolase 94 supersandwich" evidence="5">
    <location>
        <begin position="2100"/>
        <end position="2364"/>
    </location>
</feature>
<evidence type="ECO:0000259" key="8">
    <source>
        <dbReference type="Pfam" id="PF17167"/>
    </source>
</evidence>
<reference evidence="9 10" key="1">
    <citation type="submission" date="2018-09" db="EMBL/GenBank/DDBJ databases">
        <title>Marinorhizobium profundi gen. nov., sp. nov., isolated from a deep-sea sediment sample from the New Britain Trench and proposal of Marinorhizobiaceae fam. nov. in the order Rhizobiales of the class Alphaproteobacteria.</title>
        <authorList>
            <person name="Cao J."/>
        </authorList>
    </citation>
    <scope>NUCLEOTIDE SEQUENCE [LARGE SCALE GENOMIC DNA]</scope>
    <source>
        <strain evidence="9 10">WS11</strain>
    </source>
</reference>
<keyword evidence="4" id="KW-0812">Transmembrane</keyword>
<protein>
    <submittedName>
        <fullName evidence="9">DUF3131 domain-containing protein</fullName>
    </submittedName>
</protein>
<evidence type="ECO:0000256" key="4">
    <source>
        <dbReference type="SAM" id="Phobius"/>
    </source>
</evidence>
<sequence length="2867" mass="319195">MNFQDKSLDDGSSTAGSAEPRDPRRSSSGASSRAAVTKVLKRMNKNDSIRANYLSDADLKQLGARLATGEVHTLPEFRAFDLVARQKENEAAILKAYRSTREANESGEMITPAAEWLLDNHYLVEQNIRQVRQDLPLKFYRQLPTIDMPGVGALPRVLSIAWMYIAHTHSALTMQSLTAMVDGYQSRKVLRIGEVWALPSILRFVLIENLSRISVRVEHARNMRRLANEVADRIQKLEPGQSCRGVLSENAKHTEDNAFAAQMLYRLRDGSAVAEEAISWLEARLEERGMDAEEVLVREHSRLSFGNATMGAIIRSLRKIDDTDWTVWFETVSRVDNILRERSTFSRLDFQSRDIYRDAIERLARRAKKEEVFVAETALAMASDAALPDEELDIGPFVVGDHRAKLEKAIGYRPSIRDQIWQQAKRFGWLSIAVPNLALVPIFMALAWWLLSSLGVPTGPATLLLAFFLLPATEAATGLYNTLVSLTVRPTRLIGYEFKEGIPEDQRTLLVVPSLIGSRDGVDELIRNLEVHYLANTAGEIYFAILSDWTDSDVEESPKDLEILDYANQQIRELSARYAFDGRTRFYLLHRRRLYNPAEGAWMGWERKRGKLHELNLLLRGDKDTTYLEPETPLPSDIRYVMTLDSDTRLTRDAVTKLAGKIAHPMNRPVFDAETGRVTKGYGILQPRVTPSLTTGHEASAFQRIFSVNRGLDPYVFTVSDVYQDIGEEGSFTGKGLYDIDAFEAALSGRIPENAVLSHDLLEGSFARSALVTDVELVEDFPVRYQVEASRQHRWARGDWQLLPFICKANSGVTALGRWKMIDNLRRSLTPIAWVLGSVAGWTILPINAALLWQMIMIVSLFVAPTIGLLSGAIPRRTDIIPRAHLQSVIEEFASATAQVVLRVIFMAHTAWIMTDALGRSLYRLFVSHEKMLEWRTAAQAHSSASGDIASYYRSMWQAVAIGLLAFLIPFLSIGNGGELVAVPFALLWVLSPAIAWFVSQSAETEDRLVVSDADRDELRRVARRTWSYFETFVNEEHNHIPPDNFQESPAPVVAGRTSPTNIGIYLLSIVSARDFGWISLEESVRRLEQCVRTLDRMEKHRGHLLNWYDTRTLQPLLPKYVSAVDSGNLAGHLIAVSSACRDWADAPAAFLQGSIDGIDDVAGILEETFNQVADDRRTVRPLRKRISERIEGFRRALARLKHEPEFASIRTINLSVLAREIEKLADDLHGEIGSAETEQLVAWSRSLISACEAHVADAVFEPQQISALRSRLEALRDRTRDIAFSMDFRFLLRAERRLLSIGYRVVENELDESCYDLLASEARLTSLFGIAKGDLPTEHWFRLGRPIVPVGAHGALMSWSGSMFEYLMPPLVMQERQGGILNQTNNLIVKRQMEYGASLGIPWGISEAAFNARDPEMTYQYTNFGVPSLGLKRGLGENAVVAPYATILASQYRPRDAVDNLKRLRNLGAMGRYGYYDAVDFTPSRVPEKQKYAVVKNYMAHHHGMSITAIANVVFSGRLRDLFHSDPVIEAAELLLQEKAPRDVPVITVKHEEKLADKGTTDLRRPALRIVENPKVADRTVVLLSNGHFSTMLTATGSGYQRWNGLAVSRWRPDPTEDRWGSYIFLRDTRSGDWWSATVEPKQAPGEKATAIFADDKAEFYKTVGDIRTELECIVGVESDAEGKRLTIFNTSKEDRFIEVTSFAELVIGADDADMAHPAFSKMFVKTEIARQGDAIFAERKKRSPGDPDMQVAHLIVDSSNTSRETQVETDRRAFIGRGRTLSEAQAFDGRDALSGSQGFTMDPCLSLRRTVRVPAGKKTRVIFWTIAAPSRSELEEAVARYRHAESFNHELMQAWTRSQVQTRHVGVSSQEAADFQRLARYLVYPDLELRSGTESFTSGLTRQSALWPLSISGDYPICALRINDDTDLEIVRKALLGQEYLRARGLVADLVVINEKASSYAQDLQNAIESMCENARLRGTADGPRQHIFAVRRDLMDQATYEQLLAASRIVLHARNGKLSTQIDRAAAAARASAEAERKLKGRPAQVDDDRQMLTALSVTLPLVPGRAVKAPLGSAAVDGSDLEFFNGYGGFAENGANYVMRLRAGEATPQPWINVLSNGTFGGHIAAEGSAFTWSLNSRDYQLTPWTNDPVENRPGEAFFVADRQSGRVMTPFAAFAEDGPEVYEVRHGQGFSTFTTARGGLALELTQIVDPENPVKLSRFTIRNDGEISRQLRVYGYVEWVLGGNRGRTAPFVKSERPSENVLTATNPYSIDYAGRTAFLALDGADSFTTSRRSFIGSGGSIYRPEAVYGLFPLDGTLEPDGDPCAALARDIDLAPGESCTVIFALGDTDSTAEAERIAALASPAHFDQALTAINAEWDGFLSTLTIETPDRAMDFMVNRWLPYQSLACRIRARSAFYQASGAYGFRDQLQDTLSLMLHDPSLARAQILNAAGRQFREGDVQHWWLPATGAGVRTMISDDVVWLGYGTAEYLQVTGDRAILEEPLPFLEGPALAEGQHDSFFQPQLSEDTASLYEHCARALDLAVERTGPNGLPLILGGDWNDGMNRVGEGGRGESVWLGWFLIHVLDRFEPIALERGEMERASAWRAHIDKLSAALAGPGWDGDYYRRGYFDDGSPLGSHVSDECRIDSIAQSWSVLSGLGDPARSEQAMNAVIDHLVDDNAQIIRLFTPPFENSDKEPGYIKGYPPGVRENGGQYTHAATWVVYALAAMGRGDEAHRAFAMLNPVNHALDRSAADRYRVEPYVVAADIYSGGPRDGRGGWTWYTGSGGWLYRAAVEAILGIRRQGDRLIVDPSLPLSWPGFSAQLRLEGKTYRIGVNRDGSDLRITVNDVLVENVKAGIAL</sequence>
<dbReference type="OrthoDB" id="9769991at2"/>